<accession>A0A974XXG8</accession>
<keyword evidence="1" id="KW-1133">Transmembrane helix</keyword>
<keyword evidence="1" id="KW-0812">Transmembrane</keyword>
<protein>
    <submittedName>
        <fullName evidence="2">PilW family protein</fullName>
    </submittedName>
</protein>
<sequence>MSAQRLSGARRTQGFTLIELMIGMVLGLVVLAAVGAVFESNKHTYTATESLGRVQESARVAFELLARDVRESAGNACERDLPVYNVLNDTAPWYANFNSGLFGYDGATAFPGLGFGTGVADRVNGTDAIELKSSVSDGINVVSHDPSSAQLKVSTVNHNLFPGDIVMACDFGQAAIFQVTGANSGTNDTIVHNNGTATVLPGNCSKGLGLSLPANCSTNGNAYAFGCYRGEWESGKCKNNRTWPATVSKLRMTRWYIGNNARGGRSLYQATLRNTGGVLGVDRNEIATGVEEMRLRYLLRNGLNYVEASAVTATNWTAGEVLAVSIDLTVRGTDVVGTDGKPLQRRITHTVAIRNRAP</sequence>
<gene>
    <name evidence="2" type="ORF">I8J32_011985</name>
</gene>
<dbReference type="GO" id="GO:0043683">
    <property type="term" value="P:type IV pilus assembly"/>
    <property type="evidence" value="ECO:0007669"/>
    <property type="project" value="InterPro"/>
</dbReference>
<feature type="transmembrane region" description="Helical" evidence="1">
    <location>
        <begin position="20"/>
        <end position="38"/>
    </location>
</feature>
<keyword evidence="1" id="KW-0472">Membrane</keyword>
<dbReference type="Proteomes" id="UP000639274">
    <property type="component" value="Chromosome"/>
</dbReference>
<dbReference type="Pfam" id="PF07963">
    <property type="entry name" value="N_methyl"/>
    <property type="match status" value="1"/>
</dbReference>
<evidence type="ECO:0000313" key="3">
    <source>
        <dbReference type="Proteomes" id="UP000639274"/>
    </source>
</evidence>
<dbReference type="InterPro" id="IPR012902">
    <property type="entry name" value="N_methyl_site"/>
</dbReference>
<dbReference type="Pfam" id="PF16074">
    <property type="entry name" value="PilW"/>
    <property type="match status" value="1"/>
</dbReference>
<organism evidence="2 3">
    <name type="scientific">Agrilutibacter solisilvae</name>
    <dbReference type="NCBI Taxonomy" id="2763317"/>
    <lineage>
        <taxon>Bacteria</taxon>
        <taxon>Pseudomonadati</taxon>
        <taxon>Pseudomonadota</taxon>
        <taxon>Gammaproteobacteria</taxon>
        <taxon>Lysobacterales</taxon>
        <taxon>Lysobacteraceae</taxon>
        <taxon>Agrilutibacter</taxon>
    </lineage>
</organism>
<keyword evidence="3" id="KW-1185">Reference proteome</keyword>
<dbReference type="NCBIfam" id="TIGR02532">
    <property type="entry name" value="IV_pilin_GFxxxE"/>
    <property type="match status" value="1"/>
</dbReference>
<evidence type="ECO:0000313" key="2">
    <source>
        <dbReference type="EMBL" id="QSX77473.1"/>
    </source>
</evidence>
<dbReference type="KEGG" id="lsf:I8J32_011985"/>
<dbReference type="PROSITE" id="PS00409">
    <property type="entry name" value="PROKAR_NTER_METHYL"/>
    <property type="match status" value="1"/>
</dbReference>
<proteinExistence type="predicted"/>
<name>A0A974XXG8_9GAMM</name>
<evidence type="ECO:0000256" key="1">
    <source>
        <dbReference type="SAM" id="Phobius"/>
    </source>
</evidence>
<dbReference type="AlphaFoldDB" id="A0A974XXG8"/>
<reference evidence="2 3" key="1">
    <citation type="submission" date="2021-03" db="EMBL/GenBank/DDBJ databases">
        <title>Lysobacter sp. nov. isolated from soil of gangwondo yeongwol, south Korea.</title>
        <authorList>
            <person name="Kim K.R."/>
            <person name="Kim K.H."/>
            <person name="Jeon C.O."/>
        </authorList>
    </citation>
    <scope>NUCLEOTIDE SEQUENCE [LARGE SCALE GENOMIC DNA]</scope>
    <source>
        <strain evidence="2 3">R19</strain>
    </source>
</reference>
<dbReference type="InterPro" id="IPR032092">
    <property type="entry name" value="PilW"/>
</dbReference>
<dbReference type="EMBL" id="CP071518">
    <property type="protein sequence ID" value="QSX77473.1"/>
    <property type="molecule type" value="Genomic_DNA"/>
</dbReference>
<dbReference type="RefSeq" id="WP_200612456.1">
    <property type="nucleotide sequence ID" value="NZ_CP071518.1"/>
</dbReference>